<feature type="transmembrane region" description="Helical" evidence="5">
    <location>
        <begin position="127"/>
        <end position="147"/>
    </location>
</feature>
<feature type="transmembrane region" description="Helical" evidence="5">
    <location>
        <begin position="27"/>
        <end position="46"/>
    </location>
</feature>
<comment type="subcellular location">
    <subcellularLocation>
        <location evidence="1">Membrane</location>
        <topology evidence="1">Multi-pass membrane protein</topology>
    </subcellularLocation>
</comment>
<dbReference type="EMBL" id="JAPWGM010000003">
    <property type="protein sequence ID" value="MCZ4244511.1"/>
    <property type="molecule type" value="Genomic_DNA"/>
</dbReference>
<organism evidence="7 8">
    <name type="scientific">Pedobacter punctiformis</name>
    <dbReference type="NCBI Taxonomy" id="3004097"/>
    <lineage>
        <taxon>Bacteria</taxon>
        <taxon>Pseudomonadati</taxon>
        <taxon>Bacteroidota</taxon>
        <taxon>Sphingobacteriia</taxon>
        <taxon>Sphingobacteriales</taxon>
        <taxon>Sphingobacteriaceae</taxon>
        <taxon>Pedobacter</taxon>
    </lineage>
</organism>
<evidence type="ECO:0000256" key="5">
    <source>
        <dbReference type="SAM" id="Phobius"/>
    </source>
</evidence>
<evidence type="ECO:0000256" key="2">
    <source>
        <dbReference type="ARBA" id="ARBA00022692"/>
    </source>
</evidence>
<dbReference type="RefSeq" id="WP_269427579.1">
    <property type="nucleotide sequence ID" value="NZ_JAPWGM010000003.1"/>
</dbReference>
<name>A0ABT4L9J2_9SPHI</name>
<protein>
    <submittedName>
        <fullName evidence="7">GtrA family protein</fullName>
    </submittedName>
</protein>
<evidence type="ECO:0000259" key="6">
    <source>
        <dbReference type="Pfam" id="PF04138"/>
    </source>
</evidence>
<accession>A0ABT4L9J2</accession>
<feature type="domain" description="GtrA/DPMS transmembrane" evidence="6">
    <location>
        <begin position="26"/>
        <end position="153"/>
    </location>
</feature>
<evidence type="ECO:0000313" key="8">
    <source>
        <dbReference type="Proteomes" id="UP001144347"/>
    </source>
</evidence>
<proteinExistence type="predicted"/>
<keyword evidence="4 5" id="KW-0472">Membrane</keyword>
<comment type="caution">
    <text evidence="7">The sequence shown here is derived from an EMBL/GenBank/DDBJ whole genome shotgun (WGS) entry which is preliminary data.</text>
</comment>
<evidence type="ECO:0000256" key="3">
    <source>
        <dbReference type="ARBA" id="ARBA00022989"/>
    </source>
</evidence>
<keyword evidence="2 5" id="KW-0812">Transmembrane</keyword>
<sequence length="169" mass="19667">MRNAILAFIDFFHPPFKKYISQHNFRYLVTGGSSAALGILVYTIAFKYIFTQPEIKILNMVLKRDTAALIVDFAVVIPYSFLMNRYVIFTHSEVRGRTQLLRFLNLNFINILLTTVLLKFFAEILHIYPTVSRVIVTVLIAGFSYLYQHYFTFSVKKLKGRENKSNPQI</sequence>
<keyword evidence="8" id="KW-1185">Reference proteome</keyword>
<keyword evidence="3 5" id="KW-1133">Transmembrane helix</keyword>
<evidence type="ECO:0000256" key="1">
    <source>
        <dbReference type="ARBA" id="ARBA00004141"/>
    </source>
</evidence>
<gene>
    <name evidence="7" type="ORF">O0955_10895</name>
</gene>
<evidence type="ECO:0000256" key="4">
    <source>
        <dbReference type="ARBA" id="ARBA00023136"/>
    </source>
</evidence>
<dbReference type="Pfam" id="PF04138">
    <property type="entry name" value="GtrA_DPMS_TM"/>
    <property type="match status" value="1"/>
</dbReference>
<feature type="transmembrane region" description="Helical" evidence="5">
    <location>
        <begin position="66"/>
        <end position="88"/>
    </location>
</feature>
<feature type="transmembrane region" description="Helical" evidence="5">
    <location>
        <begin position="100"/>
        <end position="121"/>
    </location>
</feature>
<reference evidence="7" key="1">
    <citation type="submission" date="2022-12" db="EMBL/GenBank/DDBJ databases">
        <title>Genome sequence of HCMS5-2.</title>
        <authorList>
            <person name="Woo H."/>
        </authorList>
    </citation>
    <scope>NUCLEOTIDE SEQUENCE</scope>
    <source>
        <strain evidence="7">HCMS5-2</strain>
    </source>
</reference>
<evidence type="ECO:0000313" key="7">
    <source>
        <dbReference type="EMBL" id="MCZ4244511.1"/>
    </source>
</evidence>
<dbReference type="InterPro" id="IPR007267">
    <property type="entry name" value="GtrA_DPMS_TM"/>
</dbReference>
<dbReference type="Proteomes" id="UP001144347">
    <property type="component" value="Unassembled WGS sequence"/>
</dbReference>